<dbReference type="RefSeq" id="WP_193665122.1">
    <property type="nucleotide sequence ID" value="NZ_BAAAMM010000009.1"/>
</dbReference>
<evidence type="ECO:0000313" key="2">
    <source>
        <dbReference type="Proteomes" id="UP001482520"/>
    </source>
</evidence>
<proteinExistence type="predicted"/>
<dbReference type="InterPro" id="IPR019639">
    <property type="entry name" value="DUF2505"/>
</dbReference>
<comment type="caution">
    <text evidence="1">The sequence shown here is derived from an EMBL/GenBank/DDBJ whole genome shotgun (WGS) entry which is preliminary data.</text>
</comment>
<organism evidence="1 2">
    <name type="scientific">Nocardioides kribbensis</name>
    <dbReference type="NCBI Taxonomy" id="305517"/>
    <lineage>
        <taxon>Bacteria</taxon>
        <taxon>Bacillati</taxon>
        <taxon>Actinomycetota</taxon>
        <taxon>Actinomycetes</taxon>
        <taxon>Propionibacteriales</taxon>
        <taxon>Nocardioidaceae</taxon>
        <taxon>Nocardioides</taxon>
    </lineage>
</organism>
<dbReference type="Gene3D" id="3.30.530.20">
    <property type="match status" value="1"/>
</dbReference>
<keyword evidence="2" id="KW-1185">Reference proteome</keyword>
<dbReference type="InterPro" id="IPR023393">
    <property type="entry name" value="START-like_dom_sf"/>
</dbReference>
<reference evidence="1 2" key="1">
    <citation type="submission" date="2024-02" db="EMBL/GenBank/DDBJ databases">
        <title>Full genome sequence of Nocardioides kribbensis.</title>
        <authorList>
            <person name="Poletto B.L."/>
            <person name="Silva G."/>
            <person name="Galante D."/>
            <person name="Campos K.R."/>
            <person name="Santos M.B.N."/>
            <person name="Sacchi C.T."/>
        </authorList>
    </citation>
    <scope>NUCLEOTIDE SEQUENCE [LARGE SCALE GENOMIC DNA]</scope>
    <source>
        <strain evidence="1 2">O4R</strain>
    </source>
</reference>
<evidence type="ECO:0000313" key="1">
    <source>
        <dbReference type="EMBL" id="MEQ7848104.1"/>
    </source>
</evidence>
<dbReference type="EMBL" id="JBEGDP010000013">
    <property type="protein sequence ID" value="MEQ7848104.1"/>
    <property type="molecule type" value="Genomic_DNA"/>
</dbReference>
<gene>
    <name evidence="1" type="ORF">V6R90_12540</name>
</gene>
<sequence length="164" mass="17732">MSKRLKHDLTYDAPLAEVAAMLADKSFREEVCDYQRVLSHTVTVTPKGDRPEDGMEVVIDQVQPAKGLPSFATKLVGDEINIVQTESWSTIDRGAVLVTIPGKPGEMKGTATLREAGGVTTETVDLEIKVGIPLVGGKIEGLVSDMLLKALKAENKVGREYLAR</sequence>
<name>A0ABV1P044_9ACTN</name>
<dbReference type="Pfam" id="PF10698">
    <property type="entry name" value="DUF2505"/>
    <property type="match status" value="1"/>
</dbReference>
<accession>A0ABV1P044</accession>
<protein>
    <submittedName>
        <fullName evidence="1">DUF2505 domain-containing protein</fullName>
    </submittedName>
</protein>
<dbReference type="Proteomes" id="UP001482520">
    <property type="component" value="Unassembled WGS sequence"/>
</dbReference>